<evidence type="ECO:0000256" key="3">
    <source>
        <dbReference type="ARBA" id="ARBA00023125"/>
    </source>
</evidence>
<name>A0A8K0NB91_COCNU</name>
<proteinExistence type="predicted"/>
<keyword evidence="4" id="KW-0804">Transcription</keyword>
<dbReference type="Gene3D" id="2.20.25.80">
    <property type="entry name" value="WRKY domain"/>
    <property type="match status" value="1"/>
</dbReference>
<dbReference type="InterPro" id="IPR003657">
    <property type="entry name" value="WRKY_dom"/>
</dbReference>
<gene>
    <name evidence="8" type="ORF">COCNU_14G000540</name>
</gene>
<comment type="subcellular location">
    <subcellularLocation>
        <location evidence="1">Nucleus</location>
    </subcellularLocation>
</comment>
<reference evidence="8" key="2">
    <citation type="submission" date="2019-07" db="EMBL/GenBank/DDBJ databases">
        <authorList>
            <person name="Yang Y."/>
            <person name="Bocs S."/>
            <person name="Baudouin L."/>
        </authorList>
    </citation>
    <scope>NUCLEOTIDE SEQUENCE</scope>
    <source>
        <tissue evidence="8">Spear leaf of Hainan Tall coconut</tissue>
    </source>
</reference>
<evidence type="ECO:0000256" key="6">
    <source>
        <dbReference type="SAM" id="MobiDB-lite"/>
    </source>
</evidence>
<dbReference type="PROSITE" id="PS50811">
    <property type="entry name" value="WRKY"/>
    <property type="match status" value="1"/>
</dbReference>
<sequence>MEKFHQEDGRKGDLGWSLMEVMLKRNVAVKEETDVKYVGDEERTGEIGKFGSEMPACDRDSSRSPSPSRKDSSNSKQDNQLESIKEEMGEVRKENERLKAFLAQMVKDYQSLKLHFFGIVQKDHFKKPAETSSTLGDVEEPELVSLSLGASASRNRNHDEEEKRKENERINEGLTLGLHYKIDGSTSSRSEPPANLSPDNSFEGPKKEDAGEPWPPSETILESSRNGEDEVLPQPPVKKARVSVRARCDAPTVQRCAEDMSILITTYEGTHNHPLPMSATAMASTTSAAASMLTSGSSTSRPAFGSPAASTTTSANLHGLSLLDNSRVLEQFYPPNPSIHCSPYHSTITIDLTAPSSTPPVYFSSNTAMPSSWGHNVYSSYGAQSYNKIHTAGSLNLGRQAQDSFFLSHLQKATSPTHPGGQRYLTDTIAKAITSDPSFKSALAAAITSINNSCMSRSRCCWCSGSSSLSATGPVAVAWLTIAAVGAAVAGGMAAEKEKSSDFAYHRKSSLSSYEVVKYLKKDVRTTKQAFQDQNQYKIYAANCYGFHEDPLLHNSIISNMRTCSLPWNCD</sequence>
<accession>A0A8K0NB91</accession>
<evidence type="ECO:0000256" key="4">
    <source>
        <dbReference type="ARBA" id="ARBA00023163"/>
    </source>
</evidence>
<evidence type="ECO:0000256" key="5">
    <source>
        <dbReference type="ARBA" id="ARBA00023242"/>
    </source>
</evidence>
<reference evidence="8" key="1">
    <citation type="journal article" date="2017" name="Gigascience">
        <title>The genome draft of coconut (Cocos nucifera).</title>
        <authorList>
            <person name="Xiao Y."/>
            <person name="Xu P."/>
            <person name="Fan H."/>
            <person name="Baudouin L."/>
            <person name="Xia W."/>
            <person name="Bocs S."/>
            <person name="Xu J."/>
            <person name="Li Q."/>
            <person name="Guo A."/>
            <person name="Zhou L."/>
            <person name="Li J."/>
            <person name="Wu Y."/>
            <person name="Ma Z."/>
            <person name="Armero A."/>
            <person name="Issali A.E."/>
            <person name="Liu N."/>
            <person name="Peng M."/>
            <person name="Yang Y."/>
        </authorList>
    </citation>
    <scope>NUCLEOTIDE SEQUENCE</scope>
    <source>
        <tissue evidence="8">Spear leaf of Hainan Tall coconut</tissue>
    </source>
</reference>
<protein>
    <submittedName>
        <fullName evidence="8">Putative WRKY transcription factor 61</fullName>
    </submittedName>
</protein>
<feature type="region of interest" description="Disordered" evidence="6">
    <location>
        <begin position="40"/>
        <end position="90"/>
    </location>
</feature>
<comment type="caution">
    <text evidence="8">The sequence shown here is derived from an EMBL/GenBank/DDBJ whole genome shotgun (WGS) entry which is preliminary data.</text>
</comment>
<dbReference type="GO" id="GO:0043565">
    <property type="term" value="F:sequence-specific DNA binding"/>
    <property type="evidence" value="ECO:0007669"/>
    <property type="project" value="InterPro"/>
</dbReference>
<dbReference type="PANTHER" id="PTHR31429:SF24">
    <property type="entry name" value="WRKY TRANSCRIPTION FACTOR 72-RELATED"/>
    <property type="match status" value="1"/>
</dbReference>
<feature type="region of interest" description="Disordered" evidence="6">
    <location>
        <begin position="146"/>
        <end position="241"/>
    </location>
</feature>
<keyword evidence="9" id="KW-1185">Reference proteome</keyword>
<dbReference type="InterPro" id="IPR044810">
    <property type="entry name" value="WRKY_plant"/>
</dbReference>
<evidence type="ECO:0000256" key="2">
    <source>
        <dbReference type="ARBA" id="ARBA00023015"/>
    </source>
</evidence>
<evidence type="ECO:0000313" key="8">
    <source>
        <dbReference type="EMBL" id="KAG1367586.1"/>
    </source>
</evidence>
<dbReference type="OrthoDB" id="1686353at2759"/>
<dbReference type="AlphaFoldDB" id="A0A8K0NB91"/>
<keyword evidence="3" id="KW-0238">DNA-binding</keyword>
<organism evidence="8 9">
    <name type="scientific">Cocos nucifera</name>
    <name type="common">Coconut palm</name>
    <dbReference type="NCBI Taxonomy" id="13894"/>
    <lineage>
        <taxon>Eukaryota</taxon>
        <taxon>Viridiplantae</taxon>
        <taxon>Streptophyta</taxon>
        <taxon>Embryophyta</taxon>
        <taxon>Tracheophyta</taxon>
        <taxon>Spermatophyta</taxon>
        <taxon>Magnoliopsida</taxon>
        <taxon>Liliopsida</taxon>
        <taxon>Arecaceae</taxon>
        <taxon>Arecoideae</taxon>
        <taxon>Cocoseae</taxon>
        <taxon>Attaleinae</taxon>
        <taxon>Cocos</taxon>
    </lineage>
</organism>
<dbReference type="PANTHER" id="PTHR31429">
    <property type="entry name" value="WRKY TRANSCRIPTION FACTOR 36-RELATED"/>
    <property type="match status" value="1"/>
</dbReference>
<dbReference type="GO" id="GO:0005634">
    <property type="term" value="C:nucleus"/>
    <property type="evidence" value="ECO:0007669"/>
    <property type="project" value="UniProtKB-SubCell"/>
</dbReference>
<evidence type="ECO:0000256" key="1">
    <source>
        <dbReference type="ARBA" id="ARBA00004123"/>
    </source>
</evidence>
<feature type="compositionally biased region" description="Basic and acidic residues" evidence="6">
    <location>
        <begin position="56"/>
        <end position="73"/>
    </location>
</feature>
<evidence type="ECO:0000313" key="9">
    <source>
        <dbReference type="Proteomes" id="UP000797356"/>
    </source>
</evidence>
<evidence type="ECO:0000259" key="7">
    <source>
        <dbReference type="PROSITE" id="PS50811"/>
    </source>
</evidence>
<feature type="compositionally biased region" description="Basic and acidic residues" evidence="6">
    <location>
        <begin position="156"/>
        <end position="171"/>
    </location>
</feature>
<dbReference type="Proteomes" id="UP000797356">
    <property type="component" value="Chromosome 14"/>
</dbReference>
<keyword evidence="5" id="KW-0539">Nucleus</keyword>
<dbReference type="GO" id="GO:0003700">
    <property type="term" value="F:DNA-binding transcription factor activity"/>
    <property type="evidence" value="ECO:0007669"/>
    <property type="project" value="InterPro"/>
</dbReference>
<keyword evidence="2" id="KW-0805">Transcription regulation</keyword>
<feature type="domain" description="WRKY" evidence="7">
    <location>
        <begin position="253"/>
        <end position="276"/>
    </location>
</feature>
<dbReference type="InterPro" id="IPR036576">
    <property type="entry name" value="WRKY_dom_sf"/>
</dbReference>
<dbReference type="EMBL" id="CM017885">
    <property type="protein sequence ID" value="KAG1367586.1"/>
    <property type="molecule type" value="Genomic_DNA"/>
</dbReference>